<dbReference type="EMBL" id="CM007386">
    <property type="protein sequence ID" value="ONK66002.1"/>
    <property type="molecule type" value="Genomic_DNA"/>
</dbReference>
<keyword evidence="3" id="KW-1185">Reference proteome</keyword>
<organism evidence="2 3">
    <name type="scientific">Asparagus officinalis</name>
    <name type="common">Garden asparagus</name>
    <dbReference type="NCBI Taxonomy" id="4686"/>
    <lineage>
        <taxon>Eukaryota</taxon>
        <taxon>Viridiplantae</taxon>
        <taxon>Streptophyta</taxon>
        <taxon>Embryophyta</taxon>
        <taxon>Tracheophyta</taxon>
        <taxon>Spermatophyta</taxon>
        <taxon>Magnoliopsida</taxon>
        <taxon>Liliopsida</taxon>
        <taxon>Asparagales</taxon>
        <taxon>Asparagaceae</taxon>
        <taxon>Asparagoideae</taxon>
        <taxon>Asparagus</taxon>
    </lineage>
</organism>
<dbReference type="PANTHER" id="PTHR35488:SF4">
    <property type="entry name" value="DUF4005 DOMAIN-CONTAINING PROTEIN"/>
    <property type="match status" value="1"/>
</dbReference>
<gene>
    <name evidence="2" type="ORF">A4U43_C06F3170</name>
</gene>
<proteinExistence type="predicted"/>
<dbReference type="PANTHER" id="PTHR35488">
    <property type="entry name" value="OS05G0358900 PROTEIN-RELATED"/>
    <property type="match status" value="1"/>
</dbReference>
<dbReference type="OrthoDB" id="737456at2759"/>
<accession>A0A5P1EJ88</accession>
<protein>
    <submittedName>
        <fullName evidence="2">Uncharacterized protein</fullName>
    </submittedName>
</protein>
<sequence length="162" mass="18017">MRRTPIFSKDGNGEFSELDYDPHVDFSKFLEEARKYANDAKLNPNMHSHTNATPSRIHKGERSWKGTLFFWRKLTKRGGEIHGGMATKPSNGSNASKRRHVSVSGLICGDGISRRVDRPASGPLAGWFTPTRAEESEAPYVCLDVKRHASGANAFGPIYRVT</sequence>
<evidence type="ECO:0000313" key="3">
    <source>
        <dbReference type="Proteomes" id="UP000243459"/>
    </source>
</evidence>
<evidence type="ECO:0000256" key="1">
    <source>
        <dbReference type="SAM" id="MobiDB-lite"/>
    </source>
</evidence>
<dbReference type="Gramene" id="ONK66002">
    <property type="protein sequence ID" value="ONK66002"/>
    <property type="gene ID" value="A4U43_C06F3170"/>
</dbReference>
<dbReference type="Proteomes" id="UP000243459">
    <property type="component" value="Chromosome 6"/>
</dbReference>
<name>A0A5P1EJ88_ASPOF</name>
<dbReference type="OMA" id="NYEASEH"/>
<evidence type="ECO:0000313" key="2">
    <source>
        <dbReference type="EMBL" id="ONK66002.1"/>
    </source>
</evidence>
<feature type="region of interest" description="Disordered" evidence="1">
    <location>
        <begin position="80"/>
        <end position="99"/>
    </location>
</feature>
<reference evidence="3" key="1">
    <citation type="journal article" date="2017" name="Nat. Commun.">
        <title>The asparagus genome sheds light on the origin and evolution of a young Y chromosome.</title>
        <authorList>
            <person name="Harkess A."/>
            <person name="Zhou J."/>
            <person name="Xu C."/>
            <person name="Bowers J.E."/>
            <person name="Van der Hulst R."/>
            <person name="Ayyampalayam S."/>
            <person name="Mercati F."/>
            <person name="Riccardi P."/>
            <person name="McKain M.R."/>
            <person name="Kakrana A."/>
            <person name="Tang H."/>
            <person name="Ray J."/>
            <person name="Groenendijk J."/>
            <person name="Arikit S."/>
            <person name="Mathioni S.M."/>
            <person name="Nakano M."/>
            <person name="Shan H."/>
            <person name="Telgmann-Rauber A."/>
            <person name="Kanno A."/>
            <person name="Yue Z."/>
            <person name="Chen H."/>
            <person name="Li W."/>
            <person name="Chen Y."/>
            <person name="Xu X."/>
            <person name="Zhang Y."/>
            <person name="Luo S."/>
            <person name="Chen H."/>
            <person name="Gao J."/>
            <person name="Mao Z."/>
            <person name="Pires J.C."/>
            <person name="Luo M."/>
            <person name="Kudrna D."/>
            <person name="Wing R.A."/>
            <person name="Meyers B.C."/>
            <person name="Yi K."/>
            <person name="Kong H."/>
            <person name="Lavrijsen P."/>
            <person name="Sunseri F."/>
            <person name="Falavigna A."/>
            <person name="Ye Y."/>
            <person name="Leebens-Mack J.H."/>
            <person name="Chen G."/>
        </authorList>
    </citation>
    <scope>NUCLEOTIDE SEQUENCE [LARGE SCALE GENOMIC DNA]</scope>
    <source>
        <strain evidence="3">cv. DH0086</strain>
    </source>
</reference>
<dbReference type="AlphaFoldDB" id="A0A5P1EJ88"/>